<comment type="pathway">
    <text evidence="2">Secondary metabolite biosynthesis.</text>
</comment>
<feature type="transmembrane region" description="Helical" evidence="11">
    <location>
        <begin position="6"/>
        <end position="28"/>
    </location>
</feature>
<reference evidence="12 13" key="1">
    <citation type="journal article" date="2012" name="New Phytol.">
        <title>Insight into trade-off between wood decay and parasitism from the genome of a fungal forest pathogen.</title>
        <authorList>
            <person name="Olson A."/>
            <person name="Aerts A."/>
            <person name="Asiegbu F."/>
            <person name="Belbahri L."/>
            <person name="Bouzid O."/>
            <person name="Broberg A."/>
            <person name="Canback B."/>
            <person name="Coutinho P.M."/>
            <person name="Cullen D."/>
            <person name="Dalman K."/>
            <person name="Deflorio G."/>
            <person name="van Diepen L.T."/>
            <person name="Dunand C."/>
            <person name="Duplessis S."/>
            <person name="Durling M."/>
            <person name="Gonthier P."/>
            <person name="Grimwood J."/>
            <person name="Fossdal C.G."/>
            <person name="Hansson D."/>
            <person name="Henrissat B."/>
            <person name="Hietala A."/>
            <person name="Himmelstrand K."/>
            <person name="Hoffmeister D."/>
            <person name="Hogberg N."/>
            <person name="James T.Y."/>
            <person name="Karlsson M."/>
            <person name="Kohler A."/>
            <person name="Kues U."/>
            <person name="Lee Y.H."/>
            <person name="Lin Y.C."/>
            <person name="Lind M."/>
            <person name="Lindquist E."/>
            <person name="Lombard V."/>
            <person name="Lucas S."/>
            <person name="Lunden K."/>
            <person name="Morin E."/>
            <person name="Murat C."/>
            <person name="Park J."/>
            <person name="Raffaello T."/>
            <person name="Rouze P."/>
            <person name="Salamov A."/>
            <person name="Schmutz J."/>
            <person name="Solheim H."/>
            <person name="Stahlberg J."/>
            <person name="Velez H."/>
            <person name="de Vries R.P."/>
            <person name="Wiebenga A."/>
            <person name="Woodward S."/>
            <person name="Yakovlev I."/>
            <person name="Garbelotto M."/>
            <person name="Martin F."/>
            <person name="Grigoriev I.V."/>
            <person name="Stenlid J."/>
        </authorList>
    </citation>
    <scope>NUCLEOTIDE SEQUENCE [LARGE SCALE GENOMIC DNA]</scope>
    <source>
        <strain evidence="12 13">TC 32-1</strain>
    </source>
</reference>
<evidence type="ECO:0000256" key="1">
    <source>
        <dbReference type="ARBA" id="ARBA00001971"/>
    </source>
</evidence>
<evidence type="ECO:0000256" key="11">
    <source>
        <dbReference type="SAM" id="Phobius"/>
    </source>
</evidence>
<dbReference type="AlphaFoldDB" id="W4K187"/>
<dbReference type="InterPro" id="IPR017972">
    <property type="entry name" value="Cyt_P450_CS"/>
</dbReference>
<dbReference type="Gene3D" id="1.10.630.10">
    <property type="entry name" value="Cytochrome P450"/>
    <property type="match status" value="1"/>
</dbReference>
<keyword evidence="4 9" id="KW-0349">Heme</keyword>
<feature type="binding site" description="axial binding residue" evidence="9">
    <location>
        <position position="443"/>
    </location>
    <ligand>
        <name>heme</name>
        <dbReference type="ChEBI" id="CHEBI:30413"/>
    </ligand>
    <ligandPart>
        <name>Fe</name>
        <dbReference type="ChEBI" id="CHEBI:18248"/>
    </ligandPart>
</feature>
<keyword evidence="11" id="KW-0472">Membrane</keyword>
<evidence type="ECO:0000313" key="12">
    <source>
        <dbReference type="EMBL" id="ETW79577.1"/>
    </source>
</evidence>
<evidence type="ECO:0000256" key="2">
    <source>
        <dbReference type="ARBA" id="ARBA00005179"/>
    </source>
</evidence>
<keyword evidence="11" id="KW-0812">Transmembrane</keyword>
<keyword evidence="6 10" id="KW-0560">Oxidoreductase</keyword>
<dbReference type="PANTHER" id="PTHR46300:SF7">
    <property type="entry name" value="P450, PUTATIVE (EUROFUNG)-RELATED"/>
    <property type="match status" value="1"/>
</dbReference>
<dbReference type="PRINTS" id="PR00463">
    <property type="entry name" value="EP450I"/>
</dbReference>
<organism evidence="12 13">
    <name type="scientific">Heterobasidion irregulare (strain TC 32-1)</name>
    <dbReference type="NCBI Taxonomy" id="747525"/>
    <lineage>
        <taxon>Eukaryota</taxon>
        <taxon>Fungi</taxon>
        <taxon>Dikarya</taxon>
        <taxon>Basidiomycota</taxon>
        <taxon>Agaricomycotina</taxon>
        <taxon>Agaricomycetes</taxon>
        <taxon>Russulales</taxon>
        <taxon>Bondarzewiaceae</taxon>
        <taxon>Heterobasidion</taxon>
        <taxon>Heterobasidion annosum species complex</taxon>
    </lineage>
</organism>
<dbReference type="GO" id="GO:0020037">
    <property type="term" value="F:heme binding"/>
    <property type="evidence" value="ECO:0007669"/>
    <property type="project" value="InterPro"/>
</dbReference>
<evidence type="ECO:0000256" key="6">
    <source>
        <dbReference type="ARBA" id="ARBA00023002"/>
    </source>
</evidence>
<dbReference type="RefSeq" id="XP_009548149.1">
    <property type="nucleotide sequence ID" value="XM_009549854.1"/>
</dbReference>
<dbReference type="CDD" id="cd11065">
    <property type="entry name" value="CYP64-like"/>
    <property type="match status" value="1"/>
</dbReference>
<dbReference type="STRING" id="747525.W4K187"/>
<name>W4K187_HETIT</name>
<evidence type="ECO:0000256" key="8">
    <source>
        <dbReference type="ARBA" id="ARBA00023033"/>
    </source>
</evidence>
<dbReference type="InParanoid" id="W4K187"/>
<dbReference type="KEGG" id="hir:HETIRDRAFT_322140"/>
<dbReference type="Proteomes" id="UP000030671">
    <property type="component" value="Unassembled WGS sequence"/>
</dbReference>
<dbReference type="GO" id="GO:0004497">
    <property type="term" value="F:monooxygenase activity"/>
    <property type="evidence" value="ECO:0007669"/>
    <property type="project" value="UniProtKB-KW"/>
</dbReference>
<evidence type="ECO:0000256" key="7">
    <source>
        <dbReference type="ARBA" id="ARBA00023004"/>
    </source>
</evidence>
<dbReference type="SUPFAM" id="SSF48264">
    <property type="entry name" value="Cytochrome P450"/>
    <property type="match status" value="1"/>
</dbReference>
<evidence type="ECO:0000256" key="10">
    <source>
        <dbReference type="RuleBase" id="RU000461"/>
    </source>
</evidence>
<dbReference type="PANTHER" id="PTHR46300">
    <property type="entry name" value="P450, PUTATIVE (EUROFUNG)-RELATED-RELATED"/>
    <property type="match status" value="1"/>
</dbReference>
<keyword evidence="8 10" id="KW-0503">Monooxygenase</keyword>
<proteinExistence type="inferred from homology"/>
<dbReference type="InterPro" id="IPR050364">
    <property type="entry name" value="Cytochrome_P450_fung"/>
</dbReference>
<dbReference type="GeneID" id="20670819"/>
<dbReference type="PROSITE" id="PS00086">
    <property type="entry name" value="CYTOCHROME_P450"/>
    <property type="match status" value="1"/>
</dbReference>
<keyword evidence="11" id="KW-1133">Transmembrane helix</keyword>
<dbReference type="eggNOG" id="KOG0156">
    <property type="taxonomic scope" value="Eukaryota"/>
</dbReference>
<dbReference type="GO" id="GO:0005506">
    <property type="term" value="F:iron ion binding"/>
    <property type="evidence" value="ECO:0007669"/>
    <property type="project" value="InterPro"/>
</dbReference>
<evidence type="ECO:0000256" key="5">
    <source>
        <dbReference type="ARBA" id="ARBA00022723"/>
    </source>
</evidence>
<gene>
    <name evidence="12" type="primary">cyp10</name>
    <name evidence="12" type="ORF">HETIRDRAFT_322140</name>
</gene>
<keyword evidence="7 9" id="KW-0408">Iron</keyword>
<dbReference type="GO" id="GO:0016705">
    <property type="term" value="F:oxidoreductase activity, acting on paired donors, with incorporation or reduction of molecular oxygen"/>
    <property type="evidence" value="ECO:0007669"/>
    <property type="project" value="InterPro"/>
</dbReference>
<sequence>MFMSDFQQSGVAAVVAVVVSLTVISIFARKSLRLTTPPGPKSSWFGFGKPPVPTTYPWRTYQEWQRLYGDIVFYYAYGNPVVVLNSAKVADDLLDKRGAIYSSRPVRTMLRELMGWNWSFSNMLYGSSWRKYRSTFQKHFHPRAITQYQPIQLKEVQTFLRNLNRSPEDFYHHMRRNAAALVMKISYDHDIAEEGDHFVGLADRAMTGTAQAAIFGTFVVDYLPILKHVPSWFPGAEFKRKAKAWRQDTMAMLEEPFAMVKQKMALGTAGPCVTTLELDDASKEKEIDVSMIQGVAAISYAAGADTTVSAVMSFFIAMMNNPEIQRKAQEEIDQVVGNDRLPTFEDRSRMPFLTCLVWETLRWNPVTPLAVPHATVQDDVYEGYLIPKGTTVLANAWAILHDEAKYPDPFSFNPERFADENKNAELEINELPYAAFGFGRRICPGRWLALDTIWITIASILAVYNISKPKDVNGAVIEQAVVYTGHAISRPEPFKCTVVPRSAEALALVGQA</sequence>
<dbReference type="HOGENOM" id="CLU_001570_2_3_1"/>
<evidence type="ECO:0000313" key="13">
    <source>
        <dbReference type="Proteomes" id="UP000030671"/>
    </source>
</evidence>
<accession>W4K187</accession>
<dbReference type="InterPro" id="IPR036396">
    <property type="entry name" value="Cyt_P450_sf"/>
</dbReference>
<evidence type="ECO:0000256" key="4">
    <source>
        <dbReference type="ARBA" id="ARBA00022617"/>
    </source>
</evidence>
<evidence type="ECO:0000256" key="9">
    <source>
        <dbReference type="PIRSR" id="PIRSR602401-1"/>
    </source>
</evidence>
<dbReference type="EMBL" id="KI925460">
    <property type="protein sequence ID" value="ETW79577.1"/>
    <property type="molecule type" value="Genomic_DNA"/>
</dbReference>
<keyword evidence="13" id="KW-1185">Reference proteome</keyword>
<keyword evidence="5 9" id="KW-0479">Metal-binding</keyword>
<dbReference type="Pfam" id="PF00067">
    <property type="entry name" value="p450"/>
    <property type="match status" value="1"/>
</dbReference>
<protein>
    <submittedName>
        <fullName evidence="12">Cytochrome P450 monooxygenase 10</fullName>
    </submittedName>
</protein>
<comment type="cofactor">
    <cofactor evidence="1 9">
        <name>heme</name>
        <dbReference type="ChEBI" id="CHEBI:30413"/>
    </cofactor>
</comment>
<evidence type="ECO:0000256" key="3">
    <source>
        <dbReference type="ARBA" id="ARBA00010617"/>
    </source>
</evidence>
<comment type="similarity">
    <text evidence="3 10">Belongs to the cytochrome P450 family.</text>
</comment>
<dbReference type="OrthoDB" id="2789670at2759"/>
<dbReference type="InterPro" id="IPR001128">
    <property type="entry name" value="Cyt_P450"/>
</dbReference>
<dbReference type="InterPro" id="IPR002401">
    <property type="entry name" value="Cyt_P450_E_grp-I"/>
</dbReference>